<feature type="transmembrane region" description="Helical" evidence="8">
    <location>
        <begin position="48"/>
        <end position="66"/>
    </location>
</feature>
<feature type="transmembrane region" description="Helical" evidence="8">
    <location>
        <begin position="12"/>
        <end position="36"/>
    </location>
</feature>
<sequence>MAHALPAPRIRPLGWALIVFRLLLMILMLVLCAPLHLLWKLVGAGRWWPRVFLAAIGMIAGLHIRIEGQPRRGALLLANHVSWLDIPALAHATGSAFVAHDGLTAFPVLKWLCEMNETVFIARHSRTSIADQVEQVRLAMDSRGSLTLFPEGTTSDGTGLLPFKSSLLSALVPLPAGVAVQPVLLAYEDAARIAWVGEEHGLDNFKRILARLRPIRLTMVFLEPLSGEALTDRKTISATARSEIASAMAR</sequence>
<proteinExistence type="predicted"/>
<dbReference type="AlphaFoldDB" id="A0A1B2AE84"/>
<keyword evidence="7 10" id="KW-0012">Acyltransferase</keyword>
<dbReference type="PANTHER" id="PTHR23063">
    <property type="entry name" value="PHOSPHOLIPID ACYLTRANSFERASE"/>
    <property type="match status" value="1"/>
</dbReference>
<dbReference type="STRING" id="692370.A6F68_01845"/>
<name>A0A1B2AE84_9SPHN</name>
<evidence type="ECO:0000256" key="3">
    <source>
        <dbReference type="ARBA" id="ARBA00022692"/>
    </source>
</evidence>
<dbReference type="CDD" id="cd07989">
    <property type="entry name" value="LPLAT_AGPAT-like"/>
    <property type="match status" value="1"/>
</dbReference>
<dbReference type="Proteomes" id="UP000092932">
    <property type="component" value="Chromosome"/>
</dbReference>
<dbReference type="PANTHER" id="PTHR23063:SF52">
    <property type="entry name" value="LYSOPHOSPHATIDYLCHOLINE ACYLTRANSFERASE"/>
    <property type="match status" value="1"/>
</dbReference>
<keyword evidence="2 10" id="KW-0808">Transferase</keyword>
<accession>A0A1B2AE84</accession>
<dbReference type="Pfam" id="PF01553">
    <property type="entry name" value="Acyltransferase"/>
    <property type="match status" value="1"/>
</dbReference>
<keyword evidence="5" id="KW-0443">Lipid metabolism</keyword>
<keyword evidence="4 8" id="KW-1133">Transmembrane helix</keyword>
<dbReference type="KEGG" id="ado:A6F68_01845"/>
<evidence type="ECO:0000313" key="10">
    <source>
        <dbReference type="EMBL" id="ANY20355.1"/>
    </source>
</evidence>
<comment type="subcellular location">
    <subcellularLocation>
        <location evidence="1">Membrane</location>
    </subcellularLocation>
</comment>
<dbReference type="SUPFAM" id="SSF69593">
    <property type="entry name" value="Glycerol-3-phosphate (1)-acyltransferase"/>
    <property type="match status" value="1"/>
</dbReference>
<evidence type="ECO:0000256" key="7">
    <source>
        <dbReference type="ARBA" id="ARBA00023315"/>
    </source>
</evidence>
<evidence type="ECO:0000259" key="9">
    <source>
        <dbReference type="SMART" id="SM00563"/>
    </source>
</evidence>
<dbReference type="RefSeq" id="WP_067678903.1">
    <property type="nucleotide sequence ID" value="NZ_CP016591.1"/>
</dbReference>
<dbReference type="EMBL" id="CP016591">
    <property type="protein sequence ID" value="ANY20355.1"/>
    <property type="molecule type" value="Genomic_DNA"/>
</dbReference>
<evidence type="ECO:0000256" key="8">
    <source>
        <dbReference type="SAM" id="Phobius"/>
    </source>
</evidence>
<keyword evidence="3 8" id="KW-0812">Transmembrane</keyword>
<keyword evidence="11" id="KW-1185">Reference proteome</keyword>
<reference evidence="10 11" key="1">
    <citation type="submission" date="2016-07" db="EMBL/GenBank/DDBJ databases">
        <title>Complete genome sequence of Altererythrobacter dongtanensis KCTC 22672, a type strain with esterase isolated from tidal flat.</title>
        <authorList>
            <person name="Cheng H."/>
            <person name="Wu Y.-H."/>
            <person name="Zhou P."/>
            <person name="Huo Y.-Y."/>
            <person name="Wang C.-S."/>
            <person name="Xu X.-W."/>
        </authorList>
    </citation>
    <scope>NUCLEOTIDE SEQUENCE [LARGE SCALE GENOMIC DNA]</scope>
    <source>
        <strain evidence="10 11">KCTC 22672</strain>
    </source>
</reference>
<evidence type="ECO:0000313" key="11">
    <source>
        <dbReference type="Proteomes" id="UP000092932"/>
    </source>
</evidence>
<dbReference type="SMART" id="SM00563">
    <property type="entry name" value="PlsC"/>
    <property type="match status" value="1"/>
</dbReference>
<evidence type="ECO:0000256" key="4">
    <source>
        <dbReference type="ARBA" id="ARBA00022989"/>
    </source>
</evidence>
<protein>
    <submittedName>
        <fullName evidence="10">2-acyl-glycerophospho-ethanolamine acyltransferase</fullName>
    </submittedName>
</protein>
<feature type="domain" description="Phospholipid/glycerol acyltransferase" evidence="9">
    <location>
        <begin position="74"/>
        <end position="188"/>
    </location>
</feature>
<dbReference type="GO" id="GO:0016746">
    <property type="term" value="F:acyltransferase activity"/>
    <property type="evidence" value="ECO:0007669"/>
    <property type="project" value="UniProtKB-KW"/>
</dbReference>
<evidence type="ECO:0000256" key="6">
    <source>
        <dbReference type="ARBA" id="ARBA00023136"/>
    </source>
</evidence>
<dbReference type="InterPro" id="IPR002123">
    <property type="entry name" value="Plipid/glycerol_acylTrfase"/>
</dbReference>
<organism evidence="10 11">
    <name type="scientific">Tsuneonella dongtanensis</name>
    <dbReference type="NCBI Taxonomy" id="692370"/>
    <lineage>
        <taxon>Bacteria</taxon>
        <taxon>Pseudomonadati</taxon>
        <taxon>Pseudomonadota</taxon>
        <taxon>Alphaproteobacteria</taxon>
        <taxon>Sphingomonadales</taxon>
        <taxon>Erythrobacteraceae</taxon>
        <taxon>Tsuneonella</taxon>
    </lineage>
</organism>
<dbReference type="GO" id="GO:0016020">
    <property type="term" value="C:membrane"/>
    <property type="evidence" value="ECO:0007669"/>
    <property type="project" value="UniProtKB-SubCell"/>
</dbReference>
<evidence type="ECO:0000256" key="5">
    <source>
        <dbReference type="ARBA" id="ARBA00023098"/>
    </source>
</evidence>
<evidence type="ECO:0000256" key="2">
    <source>
        <dbReference type="ARBA" id="ARBA00022679"/>
    </source>
</evidence>
<dbReference type="OrthoDB" id="9806880at2"/>
<gene>
    <name evidence="10" type="ORF">A6F68_01845</name>
</gene>
<evidence type="ECO:0000256" key="1">
    <source>
        <dbReference type="ARBA" id="ARBA00004370"/>
    </source>
</evidence>
<dbReference type="PATRIC" id="fig|692370.5.peg.1858"/>
<keyword evidence="6 8" id="KW-0472">Membrane</keyword>
<dbReference type="GO" id="GO:0006629">
    <property type="term" value="P:lipid metabolic process"/>
    <property type="evidence" value="ECO:0007669"/>
    <property type="project" value="UniProtKB-KW"/>
</dbReference>